<dbReference type="EMBL" id="CP124535">
    <property type="protein sequence ID" value="WGV15923.1"/>
    <property type="molecule type" value="Genomic_DNA"/>
</dbReference>
<dbReference type="PANTHER" id="PTHR12526">
    <property type="entry name" value="GLYCOSYLTRANSFERASE"/>
    <property type="match status" value="1"/>
</dbReference>
<sequence length="420" mass="46480">MPTNPRVLVVADHASLRFGGEAALPLHFFMGLRRKGVECWMIVHARTRPELQERLGPDISRVVFVEDDWFHKLMWRSGRFLPAKLAYHSAGFLSRLHTQLTARRKAKDLIKRVGIDIVHQPIPVSPKEPSLMAGLGVPVVIGPMNGHMTYPPGLGDGSGRRSVFRGILDGFRMLSDLLHHLMPGKKHAALLLVANERTRRGLPPIARGEIRELVENGIDPDLWLPPHETHLRQADSLNVVFMGRLVDWKRVDLAIKALAALPHLPEVRLTIIGDGPERAKLELLAKTTGTVNRITFAGWREQSEAARMLAKADCLILPSVFECGGAVILEAMAIGHPVIATAWGGPLDYITPETGLLVEPTSEHALIAGFAAAMERLARDPALAQQLGEAGRQRVLDHFTWPSKIDAILLHYRNVLRWGG</sequence>
<dbReference type="PANTHER" id="PTHR12526:SF510">
    <property type="entry name" value="D-INOSITOL 3-PHOSPHATE GLYCOSYLTRANSFERASE"/>
    <property type="match status" value="1"/>
</dbReference>
<evidence type="ECO:0000313" key="4">
    <source>
        <dbReference type="EMBL" id="WGV15923.1"/>
    </source>
</evidence>
<name>A0ABY8Q4X1_9RHOB</name>
<keyword evidence="5" id="KW-1185">Reference proteome</keyword>
<dbReference type="RefSeq" id="WP_281465760.1">
    <property type="nucleotide sequence ID" value="NZ_CP124535.1"/>
</dbReference>
<dbReference type="Gene3D" id="3.40.50.2000">
    <property type="entry name" value="Glycogen Phosphorylase B"/>
    <property type="match status" value="2"/>
</dbReference>
<dbReference type="GO" id="GO:0016757">
    <property type="term" value="F:glycosyltransferase activity"/>
    <property type="evidence" value="ECO:0007669"/>
    <property type="project" value="UniProtKB-KW"/>
</dbReference>
<evidence type="ECO:0000256" key="2">
    <source>
        <dbReference type="ARBA" id="ARBA00022679"/>
    </source>
</evidence>
<feature type="domain" description="Glycosyl transferase family 1" evidence="3">
    <location>
        <begin position="233"/>
        <end position="394"/>
    </location>
</feature>
<protein>
    <submittedName>
        <fullName evidence="4">Glycosyltransferase family 4 protein</fullName>
        <ecNumber evidence="4">2.4.-.-</ecNumber>
    </submittedName>
</protein>
<evidence type="ECO:0000259" key="3">
    <source>
        <dbReference type="Pfam" id="PF00534"/>
    </source>
</evidence>
<dbReference type="EC" id="2.4.-.-" evidence="4"/>
<dbReference type="SUPFAM" id="SSF53756">
    <property type="entry name" value="UDP-Glycosyltransferase/glycogen phosphorylase"/>
    <property type="match status" value="1"/>
</dbReference>
<proteinExistence type="predicted"/>
<keyword evidence="1 4" id="KW-0328">Glycosyltransferase</keyword>
<accession>A0ABY8Q4X1</accession>
<organism evidence="4 5">
    <name type="scientific">Fuscovulum ytuae</name>
    <dbReference type="NCBI Taxonomy" id="3042299"/>
    <lineage>
        <taxon>Bacteria</taxon>
        <taxon>Pseudomonadati</taxon>
        <taxon>Pseudomonadota</taxon>
        <taxon>Alphaproteobacteria</taxon>
        <taxon>Rhodobacterales</taxon>
        <taxon>Paracoccaceae</taxon>
        <taxon>Fuscovulum</taxon>
    </lineage>
</organism>
<reference evidence="4 5" key="1">
    <citation type="submission" date="2023-04" db="EMBL/GenBank/DDBJ databases">
        <title>YMD61, complete Genome.</title>
        <authorList>
            <person name="Zhang J."/>
        </authorList>
    </citation>
    <scope>NUCLEOTIDE SEQUENCE [LARGE SCALE GENOMIC DNA]</scope>
    <source>
        <strain evidence="4 5">YMD61</strain>
    </source>
</reference>
<gene>
    <name evidence="4" type="ORF">QF092_16980</name>
</gene>
<dbReference type="CDD" id="cd03801">
    <property type="entry name" value="GT4_PimA-like"/>
    <property type="match status" value="1"/>
</dbReference>
<keyword evidence="2 4" id="KW-0808">Transferase</keyword>
<dbReference type="Pfam" id="PF00534">
    <property type="entry name" value="Glycos_transf_1"/>
    <property type="match status" value="1"/>
</dbReference>
<evidence type="ECO:0000313" key="5">
    <source>
        <dbReference type="Proteomes" id="UP001230978"/>
    </source>
</evidence>
<dbReference type="InterPro" id="IPR001296">
    <property type="entry name" value="Glyco_trans_1"/>
</dbReference>
<dbReference type="Proteomes" id="UP001230978">
    <property type="component" value="Chromosome"/>
</dbReference>
<evidence type="ECO:0000256" key="1">
    <source>
        <dbReference type="ARBA" id="ARBA00022676"/>
    </source>
</evidence>